<dbReference type="AlphaFoldDB" id="A0A7G8BI63"/>
<feature type="compositionally biased region" description="Basic and acidic residues" evidence="2">
    <location>
        <begin position="1"/>
        <end position="19"/>
    </location>
</feature>
<evidence type="ECO:0000256" key="1">
    <source>
        <dbReference type="ARBA" id="ARBA00010617"/>
    </source>
</evidence>
<dbReference type="GO" id="GO:0005506">
    <property type="term" value="F:iron ion binding"/>
    <property type="evidence" value="ECO:0007669"/>
    <property type="project" value="InterPro"/>
</dbReference>
<evidence type="ECO:0000313" key="4">
    <source>
        <dbReference type="Proteomes" id="UP000515312"/>
    </source>
</evidence>
<dbReference type="Pfam" id="PF00067">
    <property type="entry name" value="p450"/>
    <property type="match status" value="1"/>
</dbReference>
<organism evidence="3 4">
    <name type="scientific">Alloacidobacterium dinghuense</name>
    <dbReference type="NCBI Taxonomy" id="2763107"/>
    <lineage>
        <taxon>Bacteria</taxon>
        <taxon>Pseudomonadati</taxon>
        <taxon>Acidobacteriota</taxon>
        <taxon>Terriglobia</taxon>
        <taxon>Terriglobales</taxon>
        <taxon>Acidobacteriaceae</taxon>
        <taxon>Alloacidobacterium</taxon>
    </lineage>
</organism>
<evidence type="ECO:0000313" key="3">
    <source>
        <dbReference type="EMBL" id="QNI32233.1"/>
    </source>
</evidence>
<keyword evidence="4" id="KW-1185">Reference proteome</keyword>
<dbReference type="PANTHER" id="PTHR46696:SF1">
    <property type="entry name" value="CYTOCHROME P450 YJIB-RELATED"/>
    <property type="match status" value="1"/>
</dbReference>
<protein>
    <submittedName>
        <fullName evidence="3">Cytochrome P450</fullName>
    </submittedName>
</protein>
<sequence length="356" mass="39042">MTSRQEECVRPSWSDDHLDSSSPPEIKASYFDEKLGAWVLSRYADVLAAFRSPVLVPTGAKGGSKKAAPNETIRLKMRAETKAALSLRQLYKWQKILTSEADALTQRLPLGVPVNLVEKVARPLCLTLAVAVTKADPKDASHLQSLARHVSAAAAEPYDTKIGASAEAANAELRGCFHAGAEALRDSGFVALSHTLPCLLANAWFALLAHPQQWRRLHQRPALTAKAMEELLRYAGLTRLLFRRAIEDVDLNGVPLRKGDRVILRIAVANKDPERFPRPNEMDWVHQGKGHLALGSGPHTCVGGSLIRMAAITITRPLLERFGWVEITGTVEWHGGPVFRSPATLPVCLYETIPVI</sequence>
<dbReference type="RefSeq" id="WP_186743188.1">
    <property type="nucleotide sequence ID" value="NZ_CP060394.1"/>
</dbReference>
<proteinExistence type="inferred from homology"/>
<evidence type="ECO:0000256" key="2">
    <source>
        <dbReference type="SAM" id="MobiDB-lite"/>
    </source>
</evidence>
<dbReference type="GO" id="GO:0004497">
    <property type="term" value="F:monooxygenase activity"/>
    <property type="evidence" value="ECO:0007669"/>
    <property type="project" value="InterPro"/>
</dbReference>
<dbReference type="PRINTS" id="PR00359">
    <property type="entry name" value="BP450"/>
</dbReference>
<dbReference type="Gene3D" id="1.10.630.10">
    <property type="entry name" value="Cytochrome P450"/>
    <property type="match status" value="1"/>
</dbReference>
<dbReference type="InterPro" id="IPR001128">
    <property type="entry name" value="Cyt_P450"/>
</dbReference>
<accession>A0A7G8BI63</accession>
<dbReference type="KEGG" id="adin:H7849_25145"/>
<dbReference type="InterPro" id="IPR036396">
    <property type="entry name" value="Cyt_P450_sf"/>
</dbReference>
<feature type="region of interest" description="Disordered" evidence="2">
    <location>
        <begin position="1"/>
        <end position="22"/>
    </location>
</feature>
<name>A0A7G8BI63_9BACT</name>
<dbReference type="Proteomes" id="UP000515312">
    <property type="component" value="Chromosome"/>
</dbReference>
<dbReference type="InterPro" id="IPR002397">
    <property type="entry name" value="Cyt_P450_B"/>
</dbReference>
<reference evidence="3 4" key="1">
    <citation type="submission" date="2020-08" db="EMBL/GenBank/DDBJ databases">
        <title>Edaphobacter telluris sp. nov. and Acidobacterium dinghuensis sp. nov., two acidobacteria isolated from forest soil.</title>
        <authorList>
            <person name="Fu J."/>
            <person name="Qiu L."/>
        </authorList>
    </citation>
    <scope>NUCLEOTIDE SEQUENCE [LARGE SCALE GENOMIC DNA]</scope>
    <source>
        <strain evidence="3">4Y35</strain>
    </source>
</reference>
<dbReference type="GO" id="GO:0020037">
    <property type="term" value="F:heme binding"/>
    <property type="evidence" value="ECO:0007669"/>
    <property type="project" value="InterPro"/>
</dbReference>
<dbReference type="EMBL" id="CP060394">
    <property type="protein sequence ID" value="QNI32233.1"/>
    <property type="molecule type" value="Genomic_DNA"/>
</dbReference>
<comment type="similarity">
    <text evidence="1">Belongs to the cytochrome P450 family.</text>
</comment>
<gene>
    <name evidence="3" type="ORF">H7849_25145</name>
</gene>
<dbReference type="PANTHER" id="PTHR46696">
    <property type="entry name" value="P450, PUTATIVE (EUROFUNG)-RELATED"/>
    <property type="match status" value="1"/>
</dbReference>
<dbReference type="SUPFAM" id="SSF48264">
    <property type="entry name" value="Cytochrome P450"/>
    <property type="match status" value="1"/>
</dbReference>
<dbReference type="GO" id="GO:0016705">
    <property type="term" value="F:oxidoreductase activity, acting on paired donors, with incorporation or reduction of molecular oxygen"/>
    <property type="evidence" value="ECO:0007669"/>
    <property type="project" value="InterPro"/>
</dbReference>